<dbReference type="ExpressionAtlas" id="A0A077S1W9">
    <property type="expression patterns" value="baseline"/>
</dbReference>
<sequence>MSSHEELFTGGVLHVTVHHVYYPVTEETLQQVFTLYGVVKISVFQRIDHVEAVVQLRSRRGAAQALAMHGRCIYERACLLDIQDVSPEYNLHLCSLLEQKQTATVAEYTVAFWECVHHVLDLNPNLSIKSFVHQYIEGLREDIKDAVRSRSPLSITGASSLARIREDEIVQEAAMAAEKLDDGHGVHVLMPTVILTEVFLELTAPVECSADHNIITIDSNNHAAPTPITCLTECPSHAAAVDISPKLAASALCGETVDIEAISVAAPTFDVCSIVGPTNAEVNSYVPVPLIVWSVNPFSAAPLKVVPTIAHWSCSTPKLDTMASTRCWTLCLDHIGALTPTYMLDKNVNIRQQAQMLRPMPWPSFKCHSEASSPQDPRPATQGIFGKLSTCQPHEDLNGWAASLVLHWNSSFDGHYLQLLAALRSFCCELYYIGGPCGYWQYAYLQQWCSSQRESYSNFGRAGDAILNTKQKSQSLLSSILVELVSRQTPGVGYFCQTSDQKNKRLNYIPEVGEQVMRLCSVELAPWACSALHFIKPYSYGLGMRIIVELKPWPKWKINGRCEGMALFWRSPHMAFPAIFSVTTTNVLHQMDWCYAVQCVQPTNAIGDAALQLCSAKYWDIMMPYVPVTRSCGLHLLGSSVLAFLSVWLYPTCAETVFSFMLQLQALLLITKCSDHGTLSAATATKKQFGINNSSLIQSDVTGADVHRMAQLCDESSISRQHRNCSHIVATSPAY</sequence>
<dbReference type="AlphaFoldDB" id="A0A077S1W9"/>
<organism evidence="2">
    <name type="scientific">Triticum aestivum</name>
    <name type="common">Wheat</name>
    <dbReference type="NCBI Taxonomy" id="4565"/>
    <lineage>
        <taxon>Eukaryota</taxon>
        <taxon>Viridiplantae</taxon>
        <taxon>Streptophyta</taxon>
        <taxon>Embryophyta</taxon>
        <taxon>Tracheophyta</taxon>
        <taxon>Spermatophyta</taxon>
        <taxon>Magnoliopsida</taxon>
        <taxon>Liliopsida</taxon>
        <taxon>Poales</taxon>
        <taxon>Poaceae</taxon>
        <taxon>BOP clade</taxon>
        <taxon>Pooideae</taxon>
        <taxon>Triticodae</taxon>
        <taxon>Triticeae</taxon>
        <taxon>Triticinae</taxon>
        <taxon>Triticum</taxon>
    </lineage>
</organism>
<dbReference type="InterPro" id="IPR035979">
    <property type="entry name" value="RBD_domain_sf"/>
</dbReference>
<feature type="domain" description="PTBP1-like RNA recognition motif 2" evidence="1">
    <location>
        <begin position="9"/>
        <end position="86"/>
    </location>
</feature>
<evidence type="ECO:0000259" key="1">
    <source>
        <dbReference type="Pfam" id="PF11835"/>
    </source>
</evidence>
<dbReference type="HOGENOM" id="CLU_377396_0_0_1"/>
<name>A0A077S1W9_WHEAT</name>
<accession>A0A077S1W9</accession>
<dbReference type="EMBL" id="HG670306">
    <property type="protein sequence ID" value="CDM84988.1"/>
    <property type="molecule type" value="Genomic_DNA"/>
</dbReference>
<proteinExistence type="predicted"/>
<dbReference type="GO" id="GO:0003676">
    <property type="term" value="F:nucleic acid binding"/>
    <property type="evidence" value="ECO:0007669"/>
    <property type="project" value="InterPro"/>
</dbReference>
<dbReference type="InterPro" id="IPR021790">
    <property type="entry name" value="PTBP1-like_RRM2"/>
</dbReference>
<reference evidence="2" key="1">
    <citation type="journal article" date="2014" name="Science">
        <title>Structural and functional partitioning of bread wheat chromosome 3B.</title>
        <authorList>
            <person name="Choulet F."/>
            <person name="Alberti A."/>
            <person name="Theil S."/>
            <person name="Glover N."/>
            <person name="Barbe V."/>
            <person name="Daron J."/>
            <person name="Pingault L."/>
            <person name="Sourdille P."/>
            <person name="Couloux A."/>
            <person name="Paux E."/>
            <person name="Leroy P."/>
            <person name="Mangenot S."/>
            <person name="Guilhot N."/>
            <person name="Le Gouis J."/>
            <person name="Balfourier F."/>
            <person name="Alaux M."/>
            <person name="Jamilloux V."/>
            <person name="Poulain J."/>
            <person name="Durand C."/>
            <person name="Bellec A."/>
            <person name="Gaspin C."/>
            <person name="Safar J."/>
            <person name="Dolezel J."/>
            <person name="Rogers J."/>
            <person name="Vandepoele K."/>
            <person name="Aury J.M."/>
            <person name="Mayer K."/>
            <person name="Berges H."/>
            <person name="Quesneville H."/>
            <person name="Wincker P."/>
            <person name="Feuillet C."/>
        </authorList>
    </citation>
    <scope>NUCLEOTIDE SEQUENCE</scope>
</reference>
<dbReference type="CDD" id="cd12422">
    <property type="entry name" value="RRM2_PTBP1_hnRNPL_like"/>
    <property type="match status" value="1"/>
</dbReference>
<dbReference type="SUPFAM" id="SSF54928">
    <property type="entry name" value="RNA-binding domain, RBD"/>
    <property type="match status" value="1"/>
</dbReference>
<protein>
    <recommendedName>
        <fullName evidence="1">PTBP1-like RNA recognition motif 2 domain-containing protein</fullName>
    </recommendedName>
</protein>
<dbReference type="Gene3D" id="3.30.70.330">
    <property type="match status" value="1"/>
</dbReference>
<dbReference type="InterPro" id="IPR012677">
    <property type="entry name" value="Nucleotide-bd_a/b_plait_sf"/>
</dbReference>
<evidence type="ECO:0000313" key="2">
    <source>
        <dbReference type="EMBL" id="CDM84988.1"/>
    </source>
</evidence>
<dbReference type="Pfam" id="PF11835">
    <property type="entry name" value="RRM_8"/>
    <property type="match status" value="1"/>
</dbReference>
<gene>
    <name evidence="2" type="ORF">TRAES_3BF065700020CFD_c1</name>
</gene>